<dbReference type="EMBL" id="JAGMWT010000010">
    <property type="protein sequence ID" value="KAH7121121.1"/>
    <property type="molecule type" value="Genomic_DNA"/>
</dbReference>
<dbReference type="Proteomes" id="UP000700596">
    <property type="component" value="Unassembled WGS sequence"/>
</dbReference>
<gene>
    <name evidence="2" type="ORF">B0J11DRAFT_57334</name>
</gene>
<comment type="caution">
    <text evidence="2">The sequence shown here is derived from an EMBL/GenBank/DDBJ whole genome shotgun (WGS) entry which is preliminary data.</text>
</comment>
<feature type="transmembrane region" description="Helical" evidence="1">
    <location>
        <begin position="62"/>
        <end position="81"/>
    </location>
</feature>
<evidence type="ECO:0000313" key="3">
    <source>
        <dbReference type="Proteomes" id="UP000700596"/>
    </source>
</evidence>
<name>A0A9P9DM78_9PLEO</name>
<keyword evidence="3" id="KW-1185">Reference proteome</keyword>
<dbReference type="AlphaFoldDB" id="A0A9P9DM78"/>
<evidence type="ECO:0000313" key="2">
    <source>
        <dbReference type="EMBL" id="KAH7121121.1"/>
    </source>
</evidence>
<evidence type="ECO:0000256" key="1">
    <source>
        <dbReference type="SAM" id="Phobius"/>
    </source>
</evidence>
<keyword evidence="1" id="KW-0812">Transmembrane</keyword>
<dbReference type="PANTHER" id="PTHR36205:SF3">
    <property type="entry name" value="MAJOR FACILITATOR SUPERFAMILY TRANSPORTER"/>
    <property type="match status" value="1"/>
</dbReference>
<organism evidence="2 3">
    <name type="scientific">Dendryphion nanum</name>
    <dbReference type="NCBI Taxonomy" id="256645"/>
    <lineage>
        <taxon>Eukaryota</taxon>
        <taxon>Fungi</taxon>
        <taxon>Dikarya</taxon>
        <taxon>Ascomycota</taxon>
        <taxon>Pezizomycotina</taxon>
        <taxon>Dothideomycetes</taxon>
        <taxon>Pleosporomycetidae</taxon>
        <taxon>Pleosporales</taxon>
        <taxon>Torulaceae</taxon>
        <taxon>Dendryphion</taxon>
    </lineage>
</organism>
<sequence>MSRFNIHPRKLFIRTRFNYEKVPGADSQAASPLFGTPTLKSWKHRNPWANRLQRPRLSFSRVVTLFVAALLLTSMLAGGMWKVKKGPERKDDHKLYHWEHFPRLSGFFNGVRTIVPFRDWVSEQDYIRKSTSSNPEDNVKPKWPAKDTKVPPLDPVVFNPYPNYTSDAYLKHHDPVEPCYLDEESKVEPPDVYAYPGIPQNMSEPFFGSYEELGLDQNVCFERFGRLGPYGYSYSKEEGGLALSSKSEAAGSDKIWSLGGKKVDYRNVNWGKAQKKCYQKNKIRFSKNETKPAQGEESLPAKKKLPRHVYILRTWTGYKYTDYQLLTIRAMINELSLKSGGQYDVHFLLHVKDDSLPIWSSEEIYRKTIEDNLPKEFWDMATLWSEQQMRMYYPEPFPSNVYNHAKAPVHSVYRSAHFAMQWFSQVHQEYDFYWNWEMDLRFSGHYFEFNNQIGEWAKKQPRKGIWERASRYYIPQLHGSWHNFTDMVEEETFSSDEKPVWGPPKFENSGMLPSPPETEPPVPYTSDNYQWGVGEEADIITFNPIFDPAKTNWVFRDDVSGYNLDMPEPPRRCAIITVSRLSRRLLDLMHRETYLMKHHMFPEMWPPTVAFHHGLKAVYAPHPVYFDHNWPLDNIDGTFNHPPKPTDSVFGWGEHNQLGNSFYYNAGFSSAWWRRWLGARENDEGGPEAEENGSGRLCMRPTLFHPVKQEKGAE</sequence>
<dbReference type="OrthoDB" id="3353407at2759"/>
<evidence type="ECO:0008006" key="4">
    <source>
        <dbReference type="Google" id="ProtNLM"/>
    </source>
</evidence>
<dbReference type="Pfam" id="PF11885">
    <property type="entry name" value="DUF3405"/>
    <property type="match status" value="1"/>
</dbReference>
<dbReference type="InterPro" id="IPR021822">
    <property type="entry name" value="DUF3405"/>
</dbReference>
<keyword evidence="1" id="KW-1133">Transmembrane helix</keyword>
<keyword evidence="1" id="KW-0472">Membrane</keyword>
<protein>
    <recommendedName>
        <fullName evidence="4">Major facilitator superfamily transporter</fullName>
    </recommendedName>
</protein>
<dbReference type="PANTHER" id="PTHR36205">
    <property type="entry name" value="CHROMOSOME 19, WHOLE GENOME SHOTGUN SEQUENCE"/>
    <property type="match status" value="1"/>
</dbReference>
<reference evidence="2" key="1">
    <citation type="journal article" date="2021" name="Nat. Commun.">
        <title>Genetic determinants of endophytism in the Arabidopsis root mycobiome.</title>
        <authorList>
            <person name="Mesny F."/>
            <person name="Miyauchi S."/>
            <person name="Thiergart T."/>
            <person name="Pickel B."/>
            <person name="Atanasova L."/>
            <person name="Karlsson M."/>
            <person name="Huettel B."/>
            <person name="Barry K.W."/>
            <person name="Haridas S."/>
            <person name="Chen C."/>
            <person name="Bauer D."/>
            <person name="Andreopoulos W."/>
            <person name="Pangilinan J."/>
            <person name="LaButti K."/>
            <person name="Riley R."/>
            <person name="Lipzen A."/>
            <person name="Clum A."/>
            <person name="Drula E."/>
            <person name="Henrissat B."/>
            <person name="Kohler A."/>
            <person name="Grigoriev I.V."/>
            <person name="Martin F.M."/>
            <person name="Hacquard S."/>
        </authorList>
    </citation>
    <scope>NUCLEOTIDE SEQUENCE</scope>
    <source>
        <strain evidence="2">MPI-CAGE-CH-0243</strain>
    </source>
</reference>
<accession>A0A9P9DM78</accession>
<proteinExistence type="predicted"/>